<dbReference type="PANTHER" id="PTHR23079:SF55">
    <property type="entry name" value="RNA-DIRECTED RNA POLYMERASE"/>
    <property type="match status" value="1"/>
</dbReference>
<reference evidence="15 16" key="1">
    <citation type="journal article" date="2021" name="Plant Biotechnol. J.">
        <title>Multi-omics assisted identification of the key and species-specific regulatory components of drought-tolerant mechanisms in Gossypium stocksii.</title>
        <authorList>
            <person name="Yu D."/>
            <person name="Ke L."/>
            <person name="Zhang D."/>
            <person name="Wu Y."/>
            <person name="Sun Y."/>
            <person name="Mei J."/>
            <person name="Sun J."/>
            <person name="Sun Y."/>
        </authorList>
    </citation>
    <scope>NUCLEOTIDE SEQUENCE [LARGE SCALE GENOMIC DNA]</scope>
    <source>
        <strain evidence="16">cv. E1</strain>
        <tissue evidence="15">Leaf</tissue>
    </source>
</reference>
<name>A0A9D3WL84_9ROSI</name>
<comment type="function">
    <text evidence="8 9">Probably involved in the RNA silencing pathway and required for the generation of small interfering RNAs (siRNAs).</text>
</comment>
<evidence type="ECO:0000256" key="4">
    <source>
        <dbReference type="ARBA" id="ARBA00022695"/>
    </source>
</evidence>
<evidence type="ECO:0000256" key="6">
    <source>
        <dbReference type="ARBA" id="ARBA00023158"/>
    </source>
</evidence>
<dbReference type="Pfam" id="PF05183">
    <property type="entry name" value="RdRP"/>
    <property type="match status" value="1"/>
</dbReference>
<keyword evidence="16" id="KW-1185">Reference proteome</keyword>
<dbReference type="EC" id="2.7.7.48" evidence="9"/>
<dbReference type="InterPro" id="IPR058697">
    <property type="entry name" value="RDRP3-5_N"/>
</dbReference>
<proteinExistence type="inferred from homology"/>
<gene>
    <name evidence="15" type="ORF">J1N35_003315</name>
</gene>
<dbReference type="GO" id="GO:0003723">
    <property type="term" value="F:RNA binding"/>
    <property type="evidence" value="ECO:0007669"/>
    <property type="project" value="UniProtKB-KW"/>
</dbReference>
<dbReference type="GO" id="GO:0031380">
    <property type="term" value="C:nuclear RNA-directed RNA polymerase complex"/>
    <property type="evidence" value="ECO:0007669"/>
    <property type="project" value="TreeGrafter"/>
</dbReference>
<dbReference type="Pfam" id="PF26249">
    <property type="entry name" value="4HB_RdRP3_N"/>
    <property type="match status" value="1"/>
</dbReference>
<feature type="domain" description="RDRP helical" evidence="13">
    <location>
        <begin position="206"/>
        <end position="272"/>
    </location>
</feature>
<evidence type="ECO:0000256" key="5">
    <source>
        <dbReference type="ARBA" id="ARBA00022884"/>
    </source>
</evidence>
<evidence type="ECO:0000259" key="13">
    <source>
        <dbReference type="Pfam" id="PF26252"/>
    </source>
</evidence>
<comment type="caution">
    <text evidence="15">The sequence shown here is derived from an EMBL/GenBank/DDBJ whole genome shotgun (WGS) entry which is preliminary data.</text>
</comment>
<evidence type="ECO:0000256" key="9">
    <source>
        <dbReference type="RuleBase" id="RU363098"/>
    </source>
</evidence>
<evidence type="ECO:0000259" key="12">
    <source>
        <dbReference type="Pfam" id="PF26249"/>
    </source>
</evidence>
<evidence type="ECO:0000313" key="16">
    <source>
        <dbReference type="Proteomes" id="UP000828251"/>
    </source>
</evidence>
<evidence type="ECO:0000313" key="15">
    <source>
        <dbReference type="EMBL" id="KAH1131937.1"/>
    </source>
</evidence>
<dbReference type="Pfam" id="PF26252">
    <property type="entry name" value="RdRP_helical"/>
    <property type="match status" value="1"/>
</dbReference>
<dbReference type="InterPro" id="IPR007855">
    <property type="entry name" value="RDRP"/>
</dbReference>
<evidence type="ECO:0000259" key="14">
    <source>
        <dbReference type="Pfam" id="PF26253"/>
    </source>
</evidence>
<feature type="region of interest" description="Disordered" evidence="10">
    <location>
        <begin position="120"/>
        <end position="154"/>
    </location>
</feature>
<feature type="compositionally biased region" description="Polar residues" evidence="10">
    <location>
        <begin position="120"/>
        <end position="145"/>
    </location>
</feature>
<sequence>MFLLKKIENPILKFENFEAIRTVKSPPLNIFFRFCISSNVYFGLTMANNSHEDVVLLPQAVEALISRICNEQGQPRLGYSTRQALAEVGEEASLRILEKIQRAEIRTTFDRFVMYMIRNESNGNGSPQKRSNSAQLNSSPFSSPAKTCRLMMSSQGGDNVNVTSASVTPIQSSSVNANREEGFSPQSVATPLLSSLTNVGREEVCPQLVALGELEFRKAFLILSYIGQNKLEQVITADHIRSLKNLGMDEFEKEIWDSLGQYYARADRVKLLEWEGKTNEYHCHVQENGTYRFKGPYFERTRSHLQRVLGDDNVLSVKFETEGKSPLDSGCVGFKKVAKEGILVGLRRYRFFVFKDGGKGAKKKDQSTSPVKCLFVRFESNAAIDDGEEYVLSGKTVQEARSVFMHVHTLPSMAKYMARFSLILSKTMKLEDDLSNLNFMVIGDIPCKDKDEKPVYKDGKLCIHSDGTGYISEDLALKCPKDVFKGSIMTGANVEIGPIGALMGESPDTMQADSYRRVPPLLIQIRFFYKGYAVKGTLLVNKKLPPRTIQVRPSMVKVEPDLNLSNICTRNSLEVVTTSNQPKRTSLSKNLIMLLSYGGVPDNFFMDLLKNTLGESQGAFSNKRTALRVALNRGGLDELLAAKMILSGIPLDESYLQYRMSIMLNEDRKGLLSGKLPITDSYHLMGTVDPSGVLESDEVSIILDNGQISGKVLVYRHPGVHFGDIHILTARYVKELDEYVGHAKYAIFFPSNGPRSLADEMAGGDFDGDMFFVSKNPQLLDYFKVSEPWTENCTTPEGPSRRPSEFSDEELESELFESFLKTRFQPSYAMSMAADNWSAIMDRFLTVEDSNSSEKTLMKENLKNLIDLYYEALDASKTGKKVKVPEELRVAVFPHYMERENSFKSTSILGKIYDHVKAYQEEVSRKEVRKLPCFNVEVSEECRSKWTALYKQYRKDMTYALSRDNKEKNDAAAKELYDEYKKVLYGGAELVERQRPMNQISEEAVAIYKICYEYAIKKDDVGKCGFAWKVAGSALLNLHVLGVGEKTLSCAPSVLKELFS</sequence>
<evidence type="ECO:0000256" key="10">
    <source>
        <dbReference type="SAM" id="MobiDB-lite"/>
    </source>
</evidence>
<dbReference type="Proteomes" id="UP000828251">
    <property type="component" value="Unassembled WGS sequence"/>
</dbReference>
<dbReference type="Pfam" id="PF26253">
    <property type="entry name" value="RdRP_head"/>
    <property type="match status" value="1"/>
</dbReference>
<dbReference type="GO" id="GO:0030422">
    <property type="term" value="P:siRNA processing"/>
    <property type="evidence" value="ECO:0007669"/>
    <property type="project" value="TreeGrafter"/>
</dbReference>
<protein>
    <recommendedName>
        <fullName evidence="9">RNA-dependent RNA polymerase</fullName>
        <ecNumber evidence="9">2.7.7.48</ecNumber>
    </recommendedName>
</protein>
<dbReference type="EMBL" id="JAIQCV010000001">
    <property type="protein sequence ID" value="KAH1131937.1"/>
    <property type="molecule type" value="Genomic_DNA"/>
</dbReference>
<keyword evidence="2 9" id="KW-0696">RNA-directed RNA polymerase</keyword>
<dbReference type="AlphaFoldDB" id="A0A9D3WL84"/>
<dbReference type="PANTHER" id="PTHR23079">
    <property type="entry name" value="RNA-DEPENDENT RNA POLYMERASE"/>
    <property type="match status" value="1"/>
</dbReference>
<comment type="catalytic activity">
    <reaction evidence="7 9">
        <text>RNA(n) + a ribonucleoside 5'-triphosphate = RNA(n+1) + diphosphate</text>
        <dbReference type="Rhea" id="RHEA:21248"/>
        <dbReference type="Rhea" id="RHEA-COMP:14527"/>
        <dbReference type="Rhea" id="RHEA-COMP:17342"/>
        <dbReference type="ChEBI" id="CHEBI:33019"/>
        <dbReference type="ChEBI" id="CHEBI:61557"/>
        <dbReference type="ChEBI" id="CHEBI:140395"/>
        <dbReference type="EC" id="2.7.7.48"/>
    </reaction>
</comment>
<dbReference type="GO" id="GO:0003968">
    <property type="term" value="F:RNA-directed RNA polymerase activity"/>
    <property type="evidence" value="ECO:0007669"/>
    <property type="project" value="UniProtKB-KW"/>
</dbReference>
<dbReference type="InterPro" id="IPR057596">
    <property type="entry name" value="RDRP_core"/>
</dbReference>
<feature type="domain" description="RDRP3-5 N-terminal" evidence="12">
    <location>
        <begin position="57"/>
        <end position="127"/>
    </location>
</feature>
<feature type="domain" description="RDRP core" evidence="11">
    <location>
        <begin position="291"/>
        <end position="916"/>
    </location>
</feature>
<evidence type="ECO:0000259" key="11">
    <source>
        <dbReference type="Pfam" id="PF05183"/>
    </source>
</evidence>
<accession>A0A9D3WL84</accession>
<keyword evidence="3 9" id="KW-0808">Transferase</keyword>
<evidence type="ECO:0000256" key="8">
    <source>
        <dbReference type="ARBA" id="ARBA00093763"/>
    </source>
</evidence>
<evidence type="ECO:0000256" key="7">
    <source>
        <dbReference type="ARBA" id="ARBA00048744"/>
    </source>
</evidence>
<keyword evidence="5 9" id="KW-0694">RNA-binding</keyword>
<dbReference type="OrthoDB" id="6513042at2759"/>
<dbReference type="InterPro" id="IPR058751">
    <property type="entry name" value="RDRP_helical"/>
</dbReference>
<evidence type="ECO:0000256" key="1">
    <source>
        <dbReference type="ARBA" id="ARBA00005762"/>
    </source>
</evidence>
<organism evidence="15 16">
    <name type="scientific">Gossypium stocksii</name>
    <dbReference type="NCBI Taxonomy" id="47602"/>
    <lineage>
        <taxon>Eukaryota</taxon>
        <taxon>Viridiplantae</taxon>
        <taxon>Streptophyta</taxon>
        <taxon>Embryophyta</taxon>
        <taxon>Tracheophyta</taxon>
        <taxon>Spermatophyta</taxon>
        <taxon>Magnoliopsida</taxon>
        <taxon>eudicotyledons</taxon>
        <taxon>Gunneridae</taxon>
        <taxon>Pentapetalae</taxon>
        <taxon>rosids</taxon>
        <taxon>malvids</taxon>
        <taxon>Malvales</taxon>
        <taxon>Malvaceae</taxon>
        <taxon>Malvoideae</taxon>
        <taxon>Gossypium</taxon>
    </lineage>
</organism>
<comment type="similarity">
    <text evidence="1 9">Belongs to the RdRP family.</text>
</comment>
<keyword evidence="4 9" id="KW-0548">Nucleotidyltransferase</keyword>
<evidence type="ECO:0000256" key="2">
    <source>
        <dbReference type="ARBA" id="ARBA00022484"/>
    </source>
</evidence>
<evidence type="ECO:0000256" key="3">
    <source>
        <dbReference type="ARBA" id="ARBA00022679"/>
    </source>
</evidence>
<keyword evidence="6 9" id="KW-0943">RNA-mediated gene silencing</keyword>
<feature type="domain" description="RDRP C-terminal head" evidence="14">
    <location>
        <begin position="962"/>
        <end position="1040"/>
    </location>
</feature>
<dbReference type="InterPro" id="IPR058752">
    <property type="entry name" value="RDRP_C_head"/>
</dbReference>